<protein>
    <submittedName>
        <fullName evidence="1">Uncharacterized protein</fullName>
    </submittedName>
</protein>
<organism evidence="1">
    <name type="scientific">marine sediment metagenome</name>
    <dbReference type="NCBI Taxonomy" id="412755"/>
    <lineage>
        <taxon>unclassified sequences</taxon>
        <taxon>metagenomes</taxon>
        <taxon>ecological metagenomes</taxon>
    </lineage>
</organism>
<name>A0A0F9A750_9ZZZZ</name>
<gene>
    <name evidence="1" type="ORF">LCGC14_2884470</name>
</gene>
<reference evidence="1" key="1">
    <citation type="journal article" date="2015" name="Nature">
        <title>Complex archaea that bridge the gap between prokaryotes and eukaryotes.</title>
        <authorList>
            <person name="Spang A."/>
            <person name="Saw J.H."/>
            <person name="Jorgensen S.L."/>
            <person name="Zaremba-Niedzwiedzka K."/>
            <person name="Martijn J."/>
            <person name="Lind A.E."/>
            <person name="van Eijk R."/>
            <person name="Schleper C."/>
            <person name="Guy L."/>
            <person name="Ettema T.J."/>
        </authorList>
    </citation>
    <scope>NUCLEOTIDE SEQUENCE</scope>
</reference>
<comment type="caution">
    <text evidence="1">The sequence shown here is derived from an EMBL/GenBank/DDBJ whole genome shotgun (WGS) entry which is preliminary data.</text>
</comment>
<dbReference type="EMBL" id="LAZR01056354">
    <property type="protein sequence ID" value="KKK74369.1"/>
    <property type="molecule type" value="Genomic_DNA"/>
</dbReference>
<sequence>SLPYRAKRYLTIPRPRASNICLVYADNIHGQSVIEAVEWNIEAQEEARRVHRRKVKNSGVLGVMETDTDNTTDTTTLKTPVKKAMEEGTLLMYPKDTMEVKPWDIKLYTQDMIAWLNYLDDEFFQMIGIPKIIIGGSGQIEGDSKISYTAFEQFYKRAINDLKDDLKKQVAIDIDFNTPVSIATELASNETKNASQTGFQKNDTTAGVGV</sequence>
<evidence type="ECO:0000313" key="1">
    <source>
        <dbReference type="EMBL" id="KKK74369.1"/>
    </source>
</evidence>
<proteinExistence type="predicted"/>
<feature type="non-terminal residue" evidence="1">
    <location>
        <position position="1"/>
    </location>
</feature>
<accession>A0A0F9A750</accession>
<dbReference type="AlphaFoldDB" id="A0A0F9A750"/>